<feature type="transmembrane region" description="Helical" evidence="5">
    <location>
        <begin position="108"/>
        <end position="126"/>
    </location>
</feature>
<evidence type="ECO:0000256" key="4">
    <source>
        <dbReference type="SAM" id="MobiDB-lite"/>
    </source>
</evidence>
<keyword evidence="5" id="KW-0472">Membrane</keyword>
<feature type="compositionally biased region" description="Polar residues" evidence="4">
    <location>
        <begin position="391"/>
        <end position="406"/>
    </location>
</feature>
<evidence type="ECO:0000256" key="2">
    <source>
        <dbReference type="ARBA" id="ARBA00022729"/>
    </source>
</evidence>
<dbReference type="GO" id="GO:0006508">
    <property type="term" value="P:proteolysis"/>
    <property type="evidence" value="ECO:0007669"/>
    <property type="project" value="UniProtKB-KW"/>
</dbReference>
<reference evidence="7" key="1">
    <citation type="journal article" date="2018" name="Appl. Microbiol. Biotechnol.">
        <title>Surface proteins involved in the adhesion of Streptococcus salivarius to intestinal epithelial eukaryotic cells.</title>
        <authorList>
            <person name="Chaffanel F."/>
            <person name="Charron-Bourgoin F."/>
            <person name="Soligot C."/>
            <person name="Kebouchi M."/>
            <person name="Bertin S."/>
            <person name="Payot S."/>
            <person name="Le Roux Y."/>
            <person name="Leblond-Bourget N."/>
        </authorList>
    </citation>
    <scope>NUCLEOTIDE SEQUENCE</scope>
    <source>
        <strain evidence="7">F1-4</strain>
    </source>
</reference>
<dbReference type="InterPro" id="IPR005877">
    <property type="entry name" value="YSIRK_signal_dom"/>
</dbReference>
<feature type="transmembrane region" description="Helical" evidence="5">
    <location>
        <begin position="133"/>
        <end position="155"/>
    </location>
</feature>
<dbReference type="GO" id="GO:0016020">
    <property type="term" value="C:membrane"/>
    <property type="evidence" value="ECO:0007669"/>
    <property type="project" value="InterPro"/>
</dbReference>
<organism evidence="7">
    <name type="scientific">Streptococcus salivarius</name>
    <dbReference type="NCBI Taxonomy" id="1304"/>
    <lineage>
        <taxon>Bacteria</taxon>
        <taxon>Bacillati</taxon>
        <taxon>Bacillota</taxon>
        <taxon>Bacilli</taxon>
        <taxon>Lactobacillales</taxon>
        <taxon>Streptococcaceae</taxon>
        <taxon>Streptococcus</taxon>
    </lineage>
</organism>
<dbReference type="PROSITE" id="PS51109">
    <property type="entry name" value="G5"/>
    <property type="match status" value="2"/>
</dbReference>
<name>A0A2L1IQ55_STRSL</name>
<keyword evidence="1" id="KW-0645">Protease</keyword>
<evidence type="ECO:0000256" key="1">
    <source>
        <dbReference type="ARBA" id="ARBA00022670"/>
    </source>
</evidence>
<feature type="compositionally biased region" description="Basic and acidic residues" evidence="4">
    <location>
        <begin position="506"/>
        <end position="521"/>
    </location>
</feature>
<feature type="compositionally biased region" description="Basic and acidic residues" evidence="4">
    <location>
        <begin position="237"/>
        <end position="246"/>
    </location>
</feature>
<keyword evidence="3" id="KW-0378">Hydrolase</keyword>
<keyword evidence="5" id="KW-1133">Transmembrane helix</keyword>
<dbReference type="InterPro" id="IPR008006">
    <property type="entry name" value="Peptidase_M26_N_dom"/>
</dbReference>
<evidence type="ECO:0000256" key="5">
    <source>
        <dbReference type="SAM" id="Phobius"/>
    </source>
</evidence>
<dbReference type="InterPro" id="IPR053094">
    <property type="entry name" value="Zinc_metalloprotease_ZmpB"/>
</dbReference>
<dbReference type="Pfam" id="PF05342">
    <property type="entry name" value="Peptidase_M26_N"/>
    <property type="match status" value="1"/>
</dbReference>
<feature type="domain" description="G5" evidence="6">
    <location>
        <begin position="586"/>
        <end position="667"/>
    </location>
</feature>
<sequence>MKQANHVFEKVTKYAIRKLSVGVGPVAIGTFLLAGGLFVSKPVSADQVTSDASVHMAYVTENELTAEEQKQVVHAIPKEYQNEDTFYLVYKRKGDSQATLPQTGSSDWAATGLGLATATMAVLLFSKKHRKKIIGLVLIGAAGQSLLVPIEVLALQNKELQAYNQTLAVSNKEDLAKGVIAIDGYEYVGYLRYSAKPELEQPLENTLQGLESSIKEDNTVSQGTADRDSKGISWKKGTQEPGHEGEAAVQPANPEYTGPISAKGTQESGHEGEAAVQPANPEYTGPISAKGTQESGHEGEALVQPANPEYTGPISANGTQEVGHEGEALVQPANPAYTGPISANGTQEVGHEGEALVQPVAPEYTGPISANGTQEVGHEGEAAVQPANPEYTGSISSDTTSANGTQEVGHEGEAWVQPANPEYTGPISANGTQEVGHEGEAWVQPANPDYTGPISANGTQEVGHEGEAWVQPANPAYTGPISANGTQEVGHEGEAVVQPANPDYTGKLEAKGTQESGHEGEAAVQPTNPEYTGKLEAKGTQESGHEGEALVQPTNPEYTGKLEAKGTQESGHEGEAAVQPENPVHTPVVGSVTETETQAIDYPIEVITDDSKYVDEEVVEQEGQKGSQEIQKIYQTIDGVKVGEPTIVSGKVIEVPQPRKLRRGSKPLDGTTTEESIVELPFKEIVQEDDSLEKGTLKVVQEGQKGQNKITKVYKTYKGNKTSEAPTVTETVLVPVQDRIVHKGTKVSEKPVLTLTQIDKDDLGRSAKLSYNLTNPGSAAITTIKAVLKKDGQVVQTLDIPSTTLTADLTNLDYYKPYTLTTTMTYDRGNGEENQVLADQTLQLDLKKVELKDFARTDLIKYDNQTEVDETRLAAVPQDLTNYYLKMTSADQKTTYLAVKAIEETTVDGKAVYKVTAAADNLVQRDAQNHFAQTYSYYIEKPQASQANVYYDFAELVNAIQANPSGEFRLGQSMSARHVVPNGKSYITTEFTGKLLSDGDKRYAIYDLEHPLFNVINGGTIKNINFENVDINRSGQNQIATVGFNLKNKGLIEDVKVAGSVTGNNDVAGIVNKIDEDGKIENVAFLGKINSVGNNSTVGGIAGSNYMGFVNRAYVDATITAQNANASMLVPFVTYMLNSWKSGTKAKVTNSVAKGVLDVKNTRNVGGIVAKTWPYGAVQNNVTYAKVIKGQEIFASNDVNDEDGGPYIKDLFGVVGYSSAEDGTGKDTKSPNKLKHLTKEEADKRVEGYKITADTFVSEPYALNTLNNVSSQADFANIQDYKPEYKQAYKNIEKFQPFYNKDYIVYQANKLAKDHNLNTKEVLSVTPMKDSNFVTDLSDANKIIVHYADGSKDYFKLSESSEGLSNVKEYTVADLGIAYTPNVVQKDHSSLINGIVDILKPIELQSDPIYQKLGRTGPNKVNAIKNLFLEESFDAVKANLTNLVTKLVQNEDHQLNQSPAAQQMILDKVEKNKAALLLGLTYLNRYYGVKFDDVNIKEIMLFKPDFYGKNVDVLDRLIEIGSKENNISGSRTYDAFGEVLAKSTLSSDLTDFLNYNRKLFTTIDNMNDWFIDAAKDKVYVVEKASQNEGVGEHKYRVYDNLSRGLHRKMILPLLNLDKTEMFLISTYDTMSYGTANKYNTTLEKLKPEIDLAAQRQINYLDFWQRLAADNVKNKLFKDIVNPVWEGFYVWGHGWPGWPERYGQFKNSTEVYAPIREIYGPVGEYYGDNGAMAGAYAAIYDNPYDNRAKVTFVMSNMISEYGASAFTHETTHINDRIAYFGGFGRREGTDVEAYAQGMLQSPATQGHQGEYGALGLNMAFERENDGNQWYNTNPNKLKSREAIDRYMKGYNDTLMLLDSLEGEAVLSQGKQELNNAWFKKVDKQLRGNSKNQYDKVRALSDSEKAINLTSIDDLVDNNFMTNRGPGNGVYKPEDFSSAYVNVPMMSAIYGGNTSEGSPGAMSFKHNTFRLWGYYGYEKGFLGYATNKYKQEAKAAGKNTLGDDFIINKISDGQFNSLEDFKKAYFKEVKEKASHGLTTVTIDGTSVSSYDDLLALFKAAVAKDAASLKTDNNGNKSVSTSHTTKLKEAVYKKLLQETDSFTSSIFK</sequence>
<dbReference type="Gene3D" id="2.160.20.110">
    <property type="match status" value="1"/>
</dbReference>
<evidence type="ECO:0000256" key="3">
    <source>
        <dbReference type="ARBA" id="ARBA00022801"/>
    </source>
</evidence>
<dbReference type="PANTHER" id="PTHR48193:SF2">
    <property type="entry name" value="ZINC METALLOPROTEASE ZMPB"/>
    <property type="match status" value="1"/>
</dbReference>
<accession>A0A2L1IQ55</accession>
<dbReference type="NCBIfam" id="TIGR01167">
    <property type="entry name" value="LPXTG_anchor"/>
    <property type="match status" value="1"/>
</dbReference>
<feature type="transmembrane region" description="Helical" evidence="5">
    <location>
        <begin position="21"/>
        <end position="39"/>
    </location>
</feature>
<dbReference type="Pfam" id="PF07501">
    <property type="entry name" value="G5"/>
    <property type="match status" value="2"/>
</dbReference>
<dbReference type="Pfam" id="PF07580">
    <property type="entry name" value="Peptidase_M26_C"/>
    <property type="match status" value="1"/>
</dbReference>
<feature type="region of interest" description="Disordered" evidence="4">
    <location>
        <begin position="211"/>
        <end position="588"/>
    </location>
</feature>
<keyword evidence="5" id="KW-0812">Transmembrane</keyword>
<dbReference type="GO" id="GO:0008270">
    <property type="term" value="F:zinc ion binding"/>
    <property type="evidence" value="ECO:0007669"/>
    <property type="project" value="InterPro"/>
</dbReference>
<evidence type="ECO:0000313" key="7">
    <source>
        <dbReference type="EMBL" id="AVD96896.1"/>
    </source>
</evidence>
<dbReference type="InterPro" id="IPR011505">
    <property type="entry name" value="Peptidase_M26_C_dom"/>
</dbReference>
<dbReference type="GO" id="GO:0004222">
    <property type="term" value="F:metalloendopeptidase activity"/>
    <property type="evidence" value="ECO:0007669"/>
    <property type="project" value="InterPro"/>
</dbReference>
<keyword evidence="2" id="KW-0732">Signal</keyword>
<dbReference type="EMBL" id="MF497554">
    <property type="protein sequence ID" value="AVD96896.1"/>
    <property type="molecule type" value="Genomic_DNA"/>
</dbReference>
<proteinExistence type="predicted"/>
<dbReference type="RefSeq" id="WP_179969512.1">
    <property type="nucleotide sequence ID" value="NZ_LR797999.1"/>
</dbReference>
<dbReference type="GO" id="GO:0005576">
    <property type="term" value="C:extracellular region"/>
    <property type="evidence" value="ECO:0007669"/>
    <property type="project" value="InterPro"/>
</dbReference>
<dbReference type="PANTHER" id="PTHR48193">
    <property type="entry name" value="ZINC METALLOPROTEASE ZMPB-RELATED"/>
    <property type="match status" value="1"/>
</dbReference>
<dbReference type="SMART" id="SM01208">
    <property type="entry name" value="G5"/>
    <property type="match status" value="2"/>
</dbReference>
<dbReference type="NCBIfam" id="TIGR01168">
    <property type="entry name" value="YSIRK_signal"/>
    <property type="match status" value="1"/>
</dbReference>
<feature type="compositionally biased region" description="Basic and acidic residues" evidence="4">
    <location>
        <begin position="533"/>
        <end position="548"/>
    </location>
</feature>
<evidence type="ECO:0000259" key="6">
    <source>
        <dbReference type="PROSITE" id="PS51109"/>
    </source>
</evidence>
<feature type="domain" description="G5" evidence="6">
    <location>
        <begin position="665"/>
        <end position="747"/>
    </location>
</feature>
<dbReference type="Gene3D" id="2.20.230.10">
    <property type="entry name" value="Resuscitation-promoting factor rpfb"/>
    <property type="match status" value="2"/>
</dbReference>
<feature type="compositionally biased region" description="Basic and acidic residues" evidence="4">
    <location>
        <begin position="560"/>
        <end position="575"/>
    </location>
</feature>
<dbReference type="Pfam" id="PF04650">
    <property type="entry name" value="YSIRK_signal"/>
    <property type="match status" value="1"/>
</dbReference>
<dbReference type="InterPro" id="IPR011098">
    <property type="entry name" value="G5_dom"/>
</dbReference>
<protein>
    <submittedName>
        <fullName evidence="7">G5 domain protein</fullName>
    </submittedName>
</protein>